<proteinExistence type="predicted"/>
<evidence type="ECO:0000313" key="2">
    <source>
        <dbReference type="Proteomes" id="UP001268256"/>
    </source>
</evidence>
<evidence type="ECO:0000313" key="1">
    <source>
        <dbReference type="EMBL" id="MDS3862277.1"/>
    </source>
</evidence>
<keyword evidence="2" id="KW-1185">Reference proteome</keyword>
<name>A0AAE4FVY5_9CYAN</name>
<protein>
    <submittedName>
        <fullName evidence="1">BrnT family toxin</fullName>
    </submittedName>
</protein>
<gene>
    <name evidence="1" type="ORF">RIF25_15870</name>
</gene>
<organism evidence="1 2">
    <name type="scientific">Pseudocalidococcus azoricus BACA0444</name>
    <dbReference type="NCBI Taxonomy" id="2918990"/>
    <lineage>
        <taxon>Bacteria</taxon>
        <taxon>Bacillati</taxon>
        <taxon>Cyanobacteriota</taxon>
        <taxon>Cyanophyceae</taxon>
        <taxon>Acaryochloridales</taxon>
        <taxon>Thermosynechococcaceae</taxon>
        <taxon>Pseudocalidococcus</taxon>
        <taxon>Pseudocalidococcus azoricus</taxon>
    </lineage>
</organism>
<dbReference type="Gene3D" id="3.10.450.530">
    <property type="entry name" value="Ribonuclease toxin, BrnT, of type II toxin-antitoxin system"/>
    <property type="match status" value="1"/>
</dbReference>
<dbReference type="InterPro" id="IPR007460">
    <property type="entry name" value="BrnT_toxin"/>
</dbReference>
<dbReference type="AlphaFoldDB" id="A0AAE4FVY5"/>
<dbReference type="RefSeq" id="WP_322879485.1">
    <property type="nucleotide sequence ID" value="NZ_JAVMIP010000025.1"/>
</dbReference>
<sequence length="94" mass="11080">MDSLQFEWDDSKAKVNLKKHGVDFDEVATIFCDPYYLEDYDEAHSDQEDRFKIIGMSRDGRVLIAIYIEREGRIRIISSRAATKQEQEIYESQI</sequence>
<comment type="caution">
    <text evidence="1">The sequence shown here is derived from an EMBL/GenBank/DDBJ whole genome shotgun (WGS) entry which is preliminary data.</text>
</comment>
<accession>A0AAE4FVY5</accession>
<reference evidence="2" key="1">
    <citation type="submission" date="2023-07" db="EMBL/GenBank/DDBJ databases">
        <authorList>
            <person name="Luz R."/>
            <person name="Cordeiro R."/>
            <person name="Fonseca A."/>
            <person name="Goncalves V."/>
        </authorList>
    </citation>
    <scope>NUCLEOTIDE SEQUENCE [LARGE SCALE GENOMIC DNA]</scope>
    <source>
        <strain evidence="2">BACA0444</strain>
    </source>
</reference>
<dbReference type="Proteomes" id="UP001268256">
    <property type="component" value="Unassembled WGS sequence"/>
</dbReference>
<dbReference type="InterPro" id="IPR038573">
    <property type="entry name" value="BrnT_sf"/>
</dbReference>
<dbReference type="EMBL" id="JAVMIP010000025">
    <property type="protein sequence ID" value="MDS3862277.1"/>
    <property type="molecule type" value="Genomic_DNA"/>
</dbReference>
<dbReference type="Pfam" id="PF04365">
    <property type="entry name" value="BrnT_toxin"/>
    <property type="match status" value="1"/>
</dbReference>